<dbReference type="EMBL" id="CAJPVJ010004445">
    <property type="protein sequence ID" value="CAG2168617.1"/>
    <property type="molecule type" value="Genomic_DNA"/>
</dbReference>
<dbReference type="Proteomes" id="UP000728032">
    <property type="component" value="Unassembled WGS sequence"/>
</dbReference>
<dbReference type="SUPFAM" id="SSF56112">
    <property type="entry name" value="Protein kinase-like (PK-like)"/>
    <property type="match status" value="1"/>
</dbReference>
<dbReference type="InterPro" id="IPR050339">
    <property type="entry name" value="CC_SR_Kinase"/>
</dbReference>
<feature type="region of interest" description="Disordered" evidence="6">
    <location>
        <begin position="137"/>
        <end position="226"/>
    </location>
</feature>
<feature type="compositionally biased region" description="Polar residues" evidence="6">
    <location>
        <begin position="169"/>
        <end position="198"/>
    </location>
</feature>
<evidence type="ECO:0000313" key="9">
    <source>
        <dbReference type="Proteomes" id="UP000728032"/>
    </source>
</evidence>
<dbReference type="AlphaFoldDB" id="A0A7R9LZY2"/>
<comment type="similarity">
    <text evidence="5">Belongs to the protein kinase superfamily. Ser/Thr protein kinase family. GCN2 subfamily.</text>
</comment>
<evidence type="ECO:0000256" key="4">
    <source>
        <dbReference type="ARBA" id="ARBA00022840"/>
    </source>
</evidence>
<evidence type="ECO:0000256" key="3">
    <source>
        <dbReference type="ARBA" id="ARBA00022777"/>
    </source>
</evidence>
<evidence type="ECO:0000256" key="2">
    <source>
        <dbReference type="ARBA" id="ARBA00022741"/>
    </source>
</evidence>
<dbReference type="PROSITE" id="PS50011">
    <property type="entry name" value="PROTEIN_KINASE_DOM"/>
    <property type="match status" value="1"/>
</dbReference>
<dbReference type="PANTHER" id="PTHR11042">
    <property type="entry name" value="EUKARYOTIC TRANSLATION INITIATION FACTOR 2-ALPHA KINASE EIF2-ALPHA KINASE -RELATED"/>
    <property type="match status" value="1"/>
</dbReference>
<dbReference type="Pfam" id="PF00069">
    <property type="entry name" value="Pkinase"/>
    <property type="match status" value="1"/>
</dbReference>
<keyword evidence="2" id="KW-0547">Nucleotide-binding</keyword>
<evidence type="ECO:0000256" key="1">
    <source>
        <dbReference type="ARBA" id="ARBA00022679"/>
    </source>
</evidence>
<dbReference type="Gene3D" id="1.10.510.10">
    <property type="entry name" value="Transferase(Phosphotransferase) domain 1"/>
    <property type="match status" value="1"/>
</dbReference>
<keyword evidence="1" id="KW-0808">Transferase</keyword>
<dbReference type="InterPro" id="IPR000719">
    <property type="entry name" value="Prot_kinase_dom"/>
</dbReference>
<dbReference type="OrthoDB" id="6415454at2759"/>
<dbReference type="GO" id="GO:0005634">
    <property type="term" value="C:nucleus"/>
    <property type="evidence" value="ECO:0007669"/>
    <property type="project" value="TreeGrafter"/>
</dbReference>
<feature type="compositionally biased region" description="Polar residues" evidence="6">
    <location>
        <begin position="216"/>
        <end position="226"/>
    </location>
</feature>
<feature type="domain" description="Protein kinase" evidence="7">
    <location>
        <begin position="1"/>
        <end position="226"/>
    </location>
</feature>
<dbReference type="InterPro" id="IPR011009">
    <property type="entry name" value="Kinase-like_dom_sf"/>
</dbReference>
<gene>
    <name evidence="8" type="ORF">ONB1V03_LOCUS8104</name>
</gene>
<dbReference type="EMBL" id="OC919270">
    <property type="protein sequence ID" value="CAD7651023.1"/>
    <property type="molecule type" value="Genomic_DNA"/>
</dbReference>
<accession>A0A7R9LZY2</accession>
<keyword evidence="3" id="KW-0418">Kinase</keyword>
<dbReference type="GO" id="GO:0005524">
    <property type="term" value="F:ATP binding"/>
    <property type="evidence" value="ECO:0007669"/>
    <property type="project" value="UniProtKB-KW"/>
</dbReference>
<evidence type="ECO:0000259" key="7">
    <source>
        <dbReference type="PROSITE" id="PS50011"/>
    </source>
</evidence>
<evidence type="ECO:0000256" key="5">
    <source>
        <dbReference type="ARBA" id="ARBA00037982"/>
    </source>
</evidence>
<reference evidence="8" key="1">
    <citation type="submission" date="2020-11" db="EMBL/GenBank/DDBJ databases">
        <authorList>
            <person name="Tran Van P."/>
        </authorList>
    </citation>
    <scope>NUCLEOTIDE SEQUENCE</scope>
</reference>
<dbReference type="PROSITE" id="PS00108">
    <property type="entry name" value="PROTEIN_KINASE_ST"/>
    <property type="match status" value="1"/>
</dbReference>
<proteinExistence type="inferred from homology"/>
<keyword evidence="9" id="KW-1185">Reference proteome</keyword>
<name>A0A7R9LZY2_9ACAR</name>
<feature type="compositionally biased region" description="Basic and acidic residues" evidence="6">
    <location>
        <begin position="199"/>
        <end position="208"/>
    </location>
</feature>
<dbReference type="InterPro" id="IPR008271">
    <property type="entry name" value="Ser/Thr_kinase_AS"/>
</dbReference>
<keyword evidence="4" id="KW-0067">ATP-binding</keyword>
<dbReference type="GO" id="GO:0004672">
    <property type="term" value="F:protein kinase activity"/>
    <property type="evidence" value="ECO:0007669"/>
    <property type="project" value="InterPro"/>
</dbReference>
<organism evidence="8">
    <name type="scientific">Oppiella nova</name>
    <dbReference type="NCBI Taxonomy" id="334625"/>
    <lineage>
        <taxon>Eukaryota</taxon>
        <taxon>Metazoa</taxon>
        <taxon>Ecdysozoa</taxon>
        <taxon>Arthropoda</taxon>
        <taxon>Chelicerata</taxon>
        <taxon>Arachnida</taxon>
        <taxon>Acari</taxon>
        <taxon>Acariformes</taxon>
        <taxon>Sarcoptiformes</taxon>
        <taxon>Oribatida</taxon>
        <taxon>Brachypylina</taxon>
        <taxon>Oppioidea</taxon>
        <taxon>Oppiidae</taxon>
        <taxon>Oppiella</taxon>
    </lineage>
</organism>
<evidence type="ECO:0000256" key="6">
    <source>
        <dbReference type="SAM" id="MobiDB-lite"/>
    </source>
</evidence>
<sequence>MKTISREVEGLSKIIHRDLKPDNILIAKNVSNGRFLKLCDFGLATVHDKYIHNNTQYKHTKEVGDVHYMAPEVIQGRKYDHKSDIYSLALIGGEIFDVDVSCIDTSNTQLIKQCNLGYTYKKTLHAMVIVSCVTAHESHGEGGGQGGHGGKGHSSQGKGGHKHREGGKSRNSNSQQVESTTMVPETPTGTGPACNTTKQPKEHLQDRHGKARHHANTTSTTPSSGQ</sequence>
<dbReference type="GO" id="GO:0005737">
    <property type="term" value="C:cytoplasm"/>
    <property type="evidence" value="ECO:0007669"/>
    <property type="project" value="TreeGrafter"/>
</dbReference>
<evidence type="ECO:0000313" key="8">
    <source>
        <dbReference type="EMBL" id="CAD7651023.1"/>
    </source>
</evidence>
<protein>
    <recommendedName>
        <fullName evidence="7">Protein kinase domain-containing protein</fullName>
    </recommendedName>
</protein>